<evidence type="ECO:0000313" key="3">
    <source>
        <dbReference type="EMBL" id="PFH32336.1"/>
    </source>
</evidence>
<dbReference type="VEuPathDB" id="ToxoDB:BESB_016540"/>
<dbReference type="SUPFAM" id="SSF69572">
    <property type="entry name" value="Activating enzymes of the ubiquitin-like proteins"/>
    <property type="match status" value="1"/>
</dbReference>
<dbReference type="GO" id="GO:0019948">
    <property type="term" value="F:SUMO activating enzyme activity"/>
    <property type="evidence" value="ECO:0007669"/>
    <property type="project" value="TreeGrafter"/>
</dbReference>
<reference evidence="3 4" key="1">
    <citation type="submission" date="2017-09" db="EMBL/GenBank/DDBJ databases">
        <title>Genome sequencing of Besnoitia besnoiti strain Bb-Ger1.</title>
        <authorList>
            <person name="Schares G."/>
            <person name="Venepally P."/>
            <person name="Lorenzi H.A."/>
        </authorList>
    </citation>
    <scope>NUCLEOTIDE SEQUENCE [LARGE SCALE GENOMIC DNA]</scope>
    <source>
        <strain evidence="3 4">Bb-Ger1</strain>
    </source>
</reference>
<keyword evidence="1" id="KW-0472">Membrane</keyword>
<dbReference type="EMBL" id="NWUJ01000011">
    <property type="protein sequence ID" value="PFH32336.1"/>
    <property type="molecule type" value="Genomic_DNA"/>
</dbReference>
<dbReference type="AlphaFoldDB" id="A0A2A9M8V9"/>
<evidence type="ECO:0000313" key="4">
    <source>
        <dbReference type="Proteomes" id="UP000224006"/>
    </source>
</evidence>
<evidence type="ECO:0000259" key="2">
    <source>
        <dbReference type="Pfam" id="PF00899"/>
    </source>
</evidence>
<comment type="caution">
    <text evidence="3">The sequence shown here is derived from an EMBL/GenBank/DDBJ whole genome shotgun (WGS) entry which is preliminary data.</text>
</comment>
<dbReference type="InterPro" id="IPR035985">
    <property type="entry name" value="Ubiquitin-activating_enz"/>
</dbReference>
<keyword evidence="1" id="KW-0812">Transmembrane</keyword>
<dbReference type="GO" id="GO:0005737">
    <property type="term" value="C:cytoplasm"/>
    <property type="evidence" value="ECO:0007669"/>
    <property type="project" value="TreeGrafter"/>
</dbReference>
<dbReference type="Proteomes" id="UP000224006">
    <property type="component" value="Chromosome X"/>
</dbReference>
<dbReference type="Pfam" id="PF00899">
    <property type="entry name" value="ThiF"/>
    <property type="match status" value="1"/>
</dbReference>
<dbReference type="OrthoDB" id="412647at2759"/>
<feature type="transmembrane region" description="Helical" evidence="1">
    <location>
        <begin position="52"/>
        <end position="74"/>
    </location>
</feature>
<proteinExistence type="predicted"/>
<dbReference type="InterPro" id="IPR045886">
    <property type="entry name" value="ThiF/MoeB/HesA"/>
</dbReference>
<name>A0A2A9M8V9_BESBE</name>
<feature type="domain" description="THIF-type NAD/FAD binding fold" evidence="2">
    <location>
        <begin position="64"/>
        <end position="413"/>
    </location>
</feature>
<dbReference type="STRING" id="94643.A0A2A9M8V9"/>
<protein>
    <recommendedName>
        <fullName evidence="2">THIF-type NAD/FAD binding fold domain-containing protein</fullName>
    </recommendedName>
</protein>
<organism evidence="3 4">
    <name type="scientific">Besnoitia besnoiti</name>
    <name type="common">Apicomplexan protozoan</name>
    <dbReference type="NCBI Taxonomy" id="94643"/>
    <lineage>
        <taxon>Eukaryota</taxon>
        <taxon>Sar</taxon>
        <taxon>Alveolata</taxon>
        <taxon>Apicomplexa</taxon>
        <taxon>Conoidasida</taxon>
        <taxon>Coccidia</taxon>
        <taxon>Eucoccidiorida</taxon>
        <taxon>Eimeriorina</taxon>
        <taxon>Sarcocystidae</taxon>
        <taxon>Besnoitia</taxon>
    </lineage>
</organism>
<keyword evidence="1" id="KW-1133">Transmembrane helix</keyword>
<dbReference type="RefSeq" id="XP_029216345.1">
    <property type="nucleotide sequence ID" value="XM_029360369.1"/>
</dbReference>
<evidence type="ECO:0000256" key="1">
    <source>
        <dbReference type="SAM" id="Phobius"/>
    </source>
</evidence>
<gene>
    <name evidence="3" type="ORF">BESB_016540</name>
</gene>
<dbReference type="PANTHER" id="PTHR10953:SF162">
    <property type="entry name" value="SUMO-ACTIVATING ENZYME SUBUNIT 1"/>
    <property type="match status" value="1"/>
</dbReference>
<sequence length="429" mass="46539">MAPPQSPARALDGGPEQATDSLLSNRVFDRQIRLWGVESQRRQACFSLRSSFLFHSLFCCLFVLLSSHVLLVGLTSIHVELAKNLALSGVRVTLCDSRCVGPLDFTFNFLLKQEAEGKPVAAASLAGLREMAPFVSFEELPEASFRELLDSIRDGTPARVAKCVDASKHRRAAATTQLVTRFTVICVAAEFYRLHELVHLDSLCRLLNVAFCSSHCSGKLGFGFVNFHDHIFRVPAAVSSAGGVGASKQTVNGAAAQGDEKPVPSELKELAFPSLEQMLQCNLGGADRKVDPAILVYLTMQRWEASQEEAAAVQQKEKTLARPLPFPRYAREAEDDKFAAYADAMLREQGGAATAAAESSAELISTLPMMWGRQYTVTAAIVGGVLAQELRKYITKEQEPIPNCLVFNLDTSTAAVASLPPPSSKPAKP</sequence>
<dbReference type="KEGG" id="bbes:BESB_016540"/>
<dbReference type="Gene3D" id="3.40.50.720">
    <property type="entry name" value="NAD(P)-binding Rossmann-like Domain"/>
    <property type="match status" value="1"/>
</dbReference>
<dbReference type="GeneID" id="40306715"/>
<dbReference type="InterPro" id="IPR000594">
    <property type="entry name" value="ThiF_NAD_FAD-bd"/>
</dbReference>
<accession>A0A2A9M8V9</accession>
<dbReference type="GO" id="GO:0016925">
    <property type="term" value="P:protein sumoylation"/>
    <property type="evidence" value="ECO:0007669"/>
    <property type="project" value="TreeGrafter"/>
</dbReference>
<keyword evidence="4" id="KW-1185">Reference proteome</keyword>
<dbReference type="GO" id="GO:0031510">
    <property type="term" value="C:SUMO activating enzyme complex"/>
    <property type="evidence" value="ECO:0007669"/>
    <property type="project" value="TreeGrafter"/>
</dbReference>
<dbReference type="PANTHER" id="PTHR10953">
    <property type="entry name" value="UBIQUITIN-ACTIVATING ENZYME E1"/>
    <property type="match status" value="1"/>
</dbReference>